<proteinExistence type="inferred from homology"/>
<evidence type="ECO:0000256" key="12">
    <source>
        <dbReference type="ARBA" id="ARBA00037847"/>
    </source>
</evidence>
<evidence type="ECO:0000256" key="4">
    <source>
        <dbReference type="ARBA" id="ARBA00022692"/>
    </source>
</evidence>
<evidence type="ECO:0000256" key="15">
    <source>
        <dbReference type="SAM" id="MobiDB-lite"/>
    </source>
</evidence>
<dbReference type="InterPro" id="IPR050059">
    <property type="entry name" value="ATP_synthase_B_chain"/>
</dbReference>
<evidence type="ECO:0000256" key="9">
    <source>
        <dbReference type="ARBA" id="ARBA00023310"/>
    </source>
</evidence>
<evidence type="ECO:0000256" key="11">
    <source>
        <dbReference type="ARBA" id="ARBA00025614"/>
    </source>
</evidence>
<protein>
    <recommendedName>
        <fullName evidence="13">ATP synthase subunit b</fullName>
    </recommendedName>
    <alternativeName>
        <fullName evidence="13">ATP synthase F(0) sector subunit b</fullName>
    </alternativeName>
    <alternativeName>
        <fullName evidence="13">ATPase subunit I</fullName>
    </alternativeName>
    <alternativeName>
        <fullName evidence="13">F-type ATPase subunit b</fullName>
        <shortName evidence="13">F-ATPase subunit b</shortName>
    </alternativeName>
</protein>
<keyword evidence="6 13" id="KW-1133">Transmembrane helix</keyword>
<comment type="subunit">
    <text evidence="13">F-type ATPases have 2 components, F(1) - the catalytic core - and F(0) - the membrane proton channel. F(1) has five subunits: alpha(3), beta(3), gamma(1), delta(1), epsilon(1). F(0) has three main subunits: a(1), b(2) and c(10-14). The alpha and beta chains form an alternating ring which encloses part of the gamma chain. F(1) is attached to F(0) by a central stalk formed by the gamma and epsilon chains, while a peripheral stalk is formed by the delta and b chains.</text>
</comment>
<organism evidence="16 17">
    <name type="scientific">Oceanidesulfovibrio indonesiensis</name>
    <dbReference type="NCBI Taxonomy" id="54767"/>
    <lineage>
        <taxon>Bacteria</taxon>
        <taxon>Pseudomonadati</taxon>
        <taxon>Thermodesulfobacteriota</taxon>
        <taxon>Desulfovibrionia</taxon>
        <taxon>Desulfovibrionales</taxon>
        <taxon>Desulfovibrionaceae</taxon>
        <taxon>Oceanidesulfovibrio</taxon>
    </lineage>
</organism>
<evidence type="ECO:0000256" key="13">
    <source>
        <dbReference type="HAMAP-Rule" id="MF_01398"/>
    </source>
</evidence>
<keyword evidence="8 13" id="KW-0472">Membrane</keyword>
<dbReference type="EMBL" id="QMIE01000021">
    <property type="protein sequence ID" value="TVM14688.1"/>
    <property type="molecule type" value="Genomic_DNA"/>
</dbReference>
<evidence type="ECO:0000256" key="1">
    <source>
        <dbReference type="ARBA" id="ARBA00005513"/>
    </source>
</evidence>
<keyword evidence="17" id="KW-1185">Reference proteome</keyword>
<gene>
    <name evidence="13" type="primary">atpF</name>
    <name evidence="16" type="ORF">DPQ33_16905</name>
</gene>
<feature type="coiled-coil region" evidence="14">
    <location>
        <begin position="31"/>
        <end position="116"/>
    </location>
</feature>
<keyword evidence="2 13" id="KW-0813">Transport</keyword>
<dbReference type="InterPro" id="IPR002146">
    <property type="entry name" value="ATP_synth_b/b'su_bac/chlpt"/>
</dbReference>
<feature type="transmembrane region" description="Helical" evidence="13">
    <location>
        <begin position="6"/>
        <end position="27"/>
    </location>
</feature>
<feature type="region of interest" description="Disordered" evidence="15">
    <location>
        <begin position="252"/>
        <end position="299"/>
    </location>
</feature>
<dbReference type="CDD" id="cd06503">
    <property type="entry name" value="ATP-synt_Fo_b"/>
    <property type="match status" value="1"/>
</dbReference>
<keyword evidence="5 13" id="KW-0375">Hydrogen ion transport</keyword>
<keyword evidence="3 13" id="KW-0138">CF(0)</keyword>
<dbReference type="GO" id="GO:0012505">
    <property type="term" value="C:endomembrane system"/>
    <property type="evidence" value="ECO:0007669"/>
    <property type="project" value="UniProtKB-SubCell"/>
</dbReference>
<dbReference type="HAMAP" id="MF_01398">
    <property type="entry name" value="ATP_synth_b_bprime"/>
    <property type="match status" value="1"/>
</dbReference>
<keyword evidence="14" id="KW-0175">Coiled coil</keyword>
<keyword evidence="7 13" id="KW-0406">Ion transport</keyword>
<comment type="similarity">
    <text evidence="1 13">Belongs to the ATPase B chain family.</text>
</comment>
<comment type="subcellular location">
    <subcellularLocation>
        <location evidence="13">Cell membrane</location>
        <topology evidence="13">Single-pass membrane protein</topology>
    </subcellularLocation>
    <subcellularLocation>
        <location evidence="12">Endomembrane system</location>
        <topology evidence="12">Single-pass membrane protein</topology>
    </subcellularLocation>
</comment>
<dbReference type="GO" id="GO:0045259">
    <property type="term" value="C:proton-transporting ATP synthase complex"/>
    <property type="evidence" value="ECO:0007669"/>
    <property type="project" value="UniProtKB-KW"/>
</dbReference>
<dbReference type="GO" id="GO:0046961">
    <property type="term" value="F:proton-transporting ATPase activity, rotational mechanism"/>
    <property type="evidence" value="ECO:0007669"/>
    <property type="project" value="TreeGrafter"/>
</dbReference>
<evidence type="ECO:0000256" key="10">
    <source>
        <dbReference type="ARBA" id="ARBA00025198"/>
    </source>
</evidence>
<accession>A0A7M3MAI9</accession>
<keyword evidence="4 13" id="KW-0812">Transmembrane</keyword>
<name>A0A7M3MAI9_9BACT</name>
<dbReference type="PANTHER" id="PTHR33445">
    <property type="entry name" value="ATP SYNTHASE SUBUNIT B', CHLOROPLASTIC"/>
    <property type="match status" value="1"/>
</dbReference>
<evidence type="ECO:0000256" key="14">
    <source>
        <dbReference type="SAM" id="Coils"/>
    </source>
</evidence>
<keyword evidence="13" id="KW-1003">Cell membrane</keyword>
<comment type="function">
    <text evidence="10 13">F(1)F(0) ATP synthase produces ATP from ADP in the presence of a proton or sodium gradient. F-type ATPases consist of two structural domains, F(1) containing the extramembraneous catalytic core and F(0) containing the membrane proton channel, linked together by a central stalk and a peripheral stalk. During catalysis, ATP synthesis in the catalytic domain of F(1) is coupled via a rotary mechanism of the central stalk subunits to proton translocation.</text>
</comment>
<dbReference type="RefSeq" id="WP_144304409.1">
    <property type="nucleotide sequence ID" value="NZ_QMIE01000021.1"/>
</dbReference>
<evidence type="ECO:0000256" key="6">
    <source>
        <dbReference type="ARBA" id="ARBA00022989"/>
    </source>
</evidence>
<evidence type="ECO:0000256" key="2">
    <source>
        <dbReference type="ARBA" id="ARBA00022448"/>
    </source>
</evidence>
<evidence type="ECO:0000313" key="16">
    <source>
        <dbReference type="EMBL" id="TVM14688.1"/>
    </source>
</evidence>
<dbReference type="GO" id="GO:0046933">
    <property type="term" value="F:proton-transporting ATP synthase activity, rotational mechanism"/>
    <property type="evidence" value="ECO:0007669"/>
    <property type="project" value="UniProtKB-UniRule"/>
</dbReference>
<dbReference type="OrthoDB" id="466272at2"/>
<evidence type="ECO:0000256" key="5">
    <source>
        <dbReference type="ARBA" id="ARBA00022781"/>
    </source>
</evidence>
<comment type="function">
    <text evidence="11">Component of the F(0) channel, it forms part of the peripheral stalk, linking F(1) to F(0). The b'-subunit is a diverged and duplicated form of b found in plants and photosynthetic bacteria.</text>
</comment>
<comment type="caution">
    <text evidence="16">The sequence shown here is derived from an EMBL/GenBank/DDBJ whole genome shotgun (WGS) entry which is preliminary data.</text>
</comment>
<sequence length="299" mass="33670">MLIDWFTVAAQAVNFIILMILLKVFLYDKIVQAMKKREQNIQDRLHEARKEREEAEEEKRQYEAEQRELEQKKEELLKNAKNEARERREELLEVARRDAQALRRDLEDAVRQESESLVQTFREEASRLCLELARRSISAMADANIQEQAASAFRRVLAEADEQTVSRLRNASQKEGGKATVFSAAELPGPAESAVTRAVQEMLGEDTDVQHRVDEELVLGLELRCGGRSLGWTVRDYLDSVSGEVRTLLAQEQLGAKAQDSPESKSEEGDSSEESGSQEHAAVQASAEKLQTRGEAGGE</sequence>
<evidence type="ECO:0000256" key="3">
    <source>
        <dbReference type="ARBA" id="ARBA00022547"/>
    </source>
</evidence>
<evidence type="ECO:0000313" key="17">
    <source>
        <dbReference type="Proteomes" id="UP000448292"/>
    </source>
</evidence>
<evidence type="ECO:0000256" key="7">
    <source>
        <dbReference type="ARBA" id="ARBA00023065"/>
    </source>
</evidence>
<reference evidence="16 17" key="1">
    <citation type="submission" date="2018-06" db="EMBL/GenBank/DDBJ databases">
        <title>Complete genome of Desulfovibrio indonesiensis P37SLT.</title>
        <authorList>
            <person name="Crispim J.S."/>
            <person name="Vidigal P.M.P."/>
            <person name="Silva L.C.F."/>
            <person name="Laguardia C.N."/>
            <person name="Araujo L.C."/>
            <person name="Dias R.S."/>
            <person name="Sousa M.P."/>
            <person name="Paula S.O."/>
            <person name="Silva C."/>
        </authorList>
    </citation>
    <scope>NUCLEOTIDE SEQUENCE [LARGE SCALE GENOMIC DNA]</scope>
    <source>
        <strain evidence="16 17">P37SLT</strain>
    </source>
</reference>
<dbReference type="AlphaFoldDB" id="A0A7M3MAI9"/>
<dbReference type="PANTHER" id="PTHR33445:SF2">
    <property type="entry name" value="ATP SYNTHASE SUBUNIT B', CHLOROPLASTIC"/>
    <property type="match status" value="1"/>
</dbReference>
<dbReference type="GO" id="GO:0005886">
    <property type="term" value="C:plasma membrane"/>
    <property type="evidence" value="ECO:0007669"/>
    <property type="project" value="UniProtKB-SubCell"/>
</dbReference>
<keyword evidence="9 13" id="KW-0066">ATP synthesis</keyword>
<dbReference type="Proteomes" id="UP000448292">
    <property type="component" value="Unassembled WGS sequence"/>
</dbReference>
<evidence type="ECO:0000256" key="8">
    <source>
        <dbReference type="ARBA" id="ARBA00023136"/>
    </source>
</evidence>
<dbReference type="Pfam" id="PF00430">
    <property type="entry name" value="ATP-synt_B"/>
    <property type="match status" value="1"/>
</dbReference>